<accession>A0A517NAU4</accession>
<evidence type="ECO:0000313" key="2">
    <source>
        <dbReference type="EMBL" id="QDT04254.1"/>
    </source>
</evidence>
<dbReference type="Proteomes" id="UP000318538">
    <property type="component" value="Chromosome"/>
</dbReference>
<organism evidence="2 3">
    <name type="scientific">Rubripirellula lacrimiformis</name>
    <dbReference type="NCBI Taxonomy" id="1930273"/>
    <lineage>
        <taxon>Bacteria</taxon>
        <taxon>Pseudomonadati</taxon>
        <taxon>Planctomycetota</taxon>
        <taxon>Planctomycetia</taxon>
        <taxon>Pirellulales</taxon>
        <taxon>Pirellulaceae</taxon>
        <taxon>Rubripirellula</taxon>
    </lineage>
</organism>
<dbReference type="EMBL" id="CP036525">
    <property type="protein sequence ID" value="QDT04254.1"/>
    <property type="molecule type" value="Genomic_DNA"/>
</dbReference>
<reference evidence="2 3" key="1">
    <citation type="submission" date="2019-02" db="EMBL/GenBank/DDBJ databases">
        <title>Deep-cultivation of Planctomycetes and their phenomic and genomic characterization uncovers novel biology.</title>
        <authorList>
            <person name="Wiegand S."/>
            <person name="Jogler M."/>
            <person name="Boedeker C."/>
            <person name="Pinto D."/>
            <person name="Vollmers J."/>
            <person name="Rivas-Marin E."/>
            <person name="Kohn T."/>
            <person name="Peeters S.H."/>
            <person name="Heuer A."/>
            <person name="Rast P."/>
            <person name="Oberbeckmann S."/>
            <person name="Bunk B."/>
            <person name="Jeske O."/>
            <person name="Meyerdierks A."/>
            <person name="Storesund J.E."/>
            <person name="Kallscheuer N."/>
            <person name="Luecker S."/>
            <person name="Lage O.M."/>
            <person name="Pohl T."/>
            <person name="Merkel B.J."/>
            <person name="Hornburger P."/>
            <person name="Mueller R.-W."/>
            <person name="Bruemmer F."/>
            <person name="Labrenz M."/>
            <person name="Spormann A.M."/>
            <person name="Op den Camp H."/>
            <person name="Overmann J."/>
            <person name="Amann R."/>
            <person name="Jetten M.S.M."/>
            <person name="Mascher T."/>
            <person name="Medema M.H."/>
            <person name="Devos D.P."/>
            <person name="Kaster A.-K."/>
            <person name="Ovreas L."/>
            <person name="Rohde M."/>
            <person name="Galperin M.Y."/>
            <person name="Jogler C."/>
        </authorList>
    </citation>
    <scope>NUCLEOTIDE SEQUENCE [LARGE SCALE GENOMIC DNA]</scope>
    <source>
        <strain evidence="2 3">K22_7</strain>
    </source>
</reference>
<sequence>MANTATPTDSAGLFSAPRKFDLSTMLVVTTAYAAVFALLRAINFPAMATLIVAAFFTSVALGQAILFGAKHPRRASALVGSAFFVIVLIAYSLVGPYGPTPDELPSMIVLNSVFGAFWGYLGGVIVGFVFMVAHGVRLVFSPNESRPDLPEE</sequence>
<proteinExistence type="predicted"/>
<feature type="transmembrane region" description="Helical" evidence="1">
    <location>
        <begin position="76"/>
        <end position="97"/>
    </location>
</feature>
<feature type="transmembrane region" description="Helical" evidence="1">
    <location>
        <begin position="22"/>
        <end position="42"/>
    </location>
</feature>
<evidence type="ECO:0000256" key="1">
    <source>
        <dbReference type="SAM" id="Phobius"/>
    </source>
</evidence>
<keyword evidence="1" id="KW-1133">Transmembrane helix</keyword>
<name>A0A517NAU4_9BACT</name>
<dbReference type="OrthoDB" id="274797at2"/>
<keyword evidence="1" id="KW-0812">Transmembrane</keyword>
<evidence type="ECO:0000313" key="3">
    <source>
        <dbReference type="Proteomes" id="UP000318538"/>
    </source>
</evidence>
<feature type="transmembrane region" description="Helical" evidence="1">
    <location>
        <begin position="48"/>
        <end position="69"/>
    </location>
</feature>
<keyword evidence="3" id="KW-1185">Reference proteome</keyword>
<dbReference type="AlphaFoldDB" id="A0A517NAU4"/>
<dbReference type="KEGG" id="rlc:K227x_26440"/>
<keyword evidence="1" id="KW-0472">Membrane</keyword>
<feature type="transmembrane region" description="Helical" evidence="1">
    <location>
        <begin position="117"/>
        <end position="140"/>
    </location>
</feature>
<dbReference type="RefSeq" id="WP_145169801.1">
    <property type="nucleotide sequence ID" value="NZ_CP036525.1"/>
</dbReference>
<gene>
    <name evidence="2" type="ORF">K227x_26440</name>
</gene>
<protein>
    <submittedName>
        <fullName evidence="2">Uncharacterized protein</fullName>
    </submittedName>
</protein>